<comment type="catalytic activity">
    <reaction evidence="1">
        <text>ATP + protein L-histidine = ADP + protein N-phospho-L-histidine.</text>
        <dbReference type="EC" id="2.7.13.3"/>
    </reaction>
</comment>
<dbReference type="SUPFAM" id="SSF55874">
    <property type="entry name" value="ATPase domain of HSP90 chaperone/DNA topoisomerase II/histidine kinase"/>
    <property type="match status" value="1"/>
</dbReference>
<evidence type="ECO:0000256" key="1">
    <source>
        <dbReference type="ARBA" id="ARBA00000085"/>
    </source>
</evidence>
<keyword evidence="5 9" id="KW-0418">Kinase</keyword>
<dbReference type="EMBL" id="CP117880">
    <property type="protein sequence ID" value="WDF70599.1"/>
    <property type="molecule type" value="Genomic_DNA"/>
</dbReference>
<dbReference type="InterPro" id="IPR050351">
    <property type="entry name" value="BphY/WalK/GraS-like"/>
</dbReference>
<dbReference type="EC" id="2.7.13.3" evidence="2"/>
<evidence type="ECO:0000313" key="10">
    <source>
        <dbReference type="Proteomes" id="UP001221558"/>
    </source>
</evidence>
<keyword evidence="7" id="KW-1133">Transmembrane helix</keyword>
<dbReference type="InterPro" id="IPR004358">
    <property type="entry name" value="Sig_transdc_His_kin-like_C"/>
</dbReference>
<evidence type="ECO:0000256" key="4">
    <source>
        <dbReference type="ARBA" id="ARBA00022679"/>
    </source>
</evidence>
<dbReference type="InterPro" id="IPR003594">
    <property type="entry name" value="HATPase_dom"/>
</dbReference>
<dbReference type="PRINTS" id="PR00344">
    <property type="entry name" value="BCTRLSENSOR"/>
</dbReference>
<protein>
    <recommendedName>
        <fullName evidence="2">histidine kinase</fullName>
        <ecNumber evidence="2">2.7.13.3</ecNumber>
    </recommendedName>
</protein>
<name>A0ABY7WPX4_9SPHI</name>
<dbReference type="Gene3D" id="1.10.287.130">
    <property type="match status" value="1"/>
</dbReference>
<dbReference type="InterPro" id="IPR005467">
    <property type="entry name" value="His_kinase_dom"/>
</dbReference>
<dbReference type="Pfam" id="PF00512">
    <property type="entry name" value="HisKA"/>
    <property type="match status" value="1"/>
</dbReference>
<dbReference type="GO" id="GO:0016301">
    <property type="term" value="F:kinase activity"/>
    <property type="evidence" value="ECO:0007669"/>
    <property type="project" value="UniProtKB-KW"/>
</dbReference>
<dbReference type="Proteomes" id="UP001221558">
    <property type="component" value="Chromosome"/>
</dbReference>
<dbReference type="CDD" id="cd00075">
    <property type="entry name" value="HATPase"/>
    <property type="match status" value="1"/>
</dbReference>
<proteinExistence type="predicted"/>
<evidence type="ECO:0000256" key="3">
    <source>
        <dbReference type="ARBA" id="ARBA00022553"/>
    </source>
</evidence>
<organism evidence="9 10">
    <name type="scientific">Sphingobacterium oryzagri</name>
    <dbReference type="NCBI Taxonomy" id="3025669"/>
    <lineage>
        <taxon>Bacteria</taxon>
        <taxon>Pseudomonadati</taxon>
        <taxon>Bacteroidota</taxon>
        <taxon>Sphingobacteriia</taxon>
        <taxon>Sphingobacteriales</taxon>
        <taxon>Sphingobacteriaceae</taxon>
        <taxon>Sphingobacterium</taxon>
    </lineage>
</organism>
<keyword evidence="10" id="KW-1185">Reference proteome</keyword>
<dbReference type="InterPro" id="IPR003661">
    <property type="entry name" value="HisK_dim/P_dom"/>
</dbReference>
<keyword evidence="7" id="KW-0812">Transmembrane</keyword>
<keyword evidence="7" id="KW-0472">Membrane</keyword>
<dbReference type="InterPro" id="IPR036097">
    <property type="entry name" value="HisK_dim/P_sf"/>
</dbReference>
<dbReference type="SMART" id="SM00388">
    <property type="entry name" value="HisKA"/>
    <property type="match status" value="1"/>
</dbReference>
<feature type="transmembrane region" description="Helical" evidence="7">
    <location>
        <begin position="209"/>
        <end position="229"/>
    </location>
</feature>
<dbReference type="SMART" id="SM00387">
    <property type="entry name" value="HATPase_c"/>
    <property type="match status" value="1"/>
</dbReference>
<dbReference type="CDD" id="cd00082">
    <property type="entry name" value="HisKA"/>
    <property type="match status" value="1"/>
</dbReference>
<evidence type="ECO:0000313" key="9">
    <source>
        <dbReference type="EMBL" id="WDF70599.1"/>
    </source>
</evidence>
<dbReference type="RefSeq" id="WP_274269303.1">
    <property type="nucleotide sequence ID" value="NZ_CP117880.1"/>
</dbReference>
<feature type="domain" description="Histidine kinase" evidence="8">
    <location>
        <begin position="250"/>
        <end position="464"/>
    </location>
</feature>
<keyword evidence="6" id="KW-0902">Two-component regulatory system</keyword>
<keyword evidence="4" id="KW-0808">Transferase</keyword>
<sequence>MNKKHIPISIISFSVLFVVQYLLIYNTFELRNNQYQVFERKTLDSAYRHLLLNDKLFLGGQEIIDSLIKPHYPIFLAASEEGPDAFHRVSASFCDTLIASLRAKSNMDSIFRTLIRENALDSNLTYSLIVTDFEITFDGRNYRPVLAGNWLINREHPHILIDGDLEDINKQNLITGLTVSSPQGNSYKIAFSLHADDINSRFYKILRQMAPTLLLSALAIAMVIGIYYLTYRNWVRQKKMTEMTSDFLNSITHEFHTPITTIIVANRSIENLDRAALEEKIKEFTAIIARQSSRLQKLIKQALNITELNQYNVEKERFALLPLLSESVNDYRLALDQNIVMELINDLHTPDQEIYVNKFLFTTAIYNIFDNAIKYNQNAQKSITVRLLQTADNLGIQISDNGIGLNEEHFQRVFQKFYRGKESNNRPGLGLGLFYVKKVAEAHGWKLTVSSNKETGTTFSIWLL</sequence>
<evidence type="ECO:0000256" key="7">
    <source>
        <dbReference type="SAM" id="Phobius"/>
    </source>
</evidence>
<reference evidence="9 10" key="1">
    <citation type="submission" date="2023-02" db="EMBL/GenBank/DDBJ databases">
        <title>Genome sequence of Sphingobacterium sp. KACC 22765.</title>
        <authorList>
            <person name="Kim S."/>
            <person name="Heo J."/>
            <person name="Kwon S.-W."/>
        </authorList>
    </citation>
    <scope>NUCLEOTIDE SEQUENCE [LARGE SCALE GENOMIC DNA]</scope>
    <source>
        <strain evidence="9 10">KACC 22765</strain>
    </source>
</reference>
<accession>A0ABY7WPX4</accession>
<evidence type="ECO:0000259" key="8">
    <source>
        <dbReference type="PROSITE" id="PS50109"/>
    </source>
</evidence>
<dbReference type="SUPFAM" id="SSF47384">
    <property type="entry name" value="Homodimeric domain of signal transducing histidine kinase"/>
    <property type="match status" value="1"/>
</dbReference>
<dbReference type="PANTHER" id="PTHR45453:SF1">
    <property type="entry name" value="PHOSPHATE REGULON SENSOR PROTEIN PHOR"/>
    <property type="match status" value="1"/>
</dbReference>
<dbReference type="InterPro" id="IPR036890">
    <property type="entry name" value="HATPase_C_sf"/>
</dbReference>
<feature type="transmembrane region" description="Helical" evidence="7">
    <location>
        <begin position="6"/>
        <end position="25"/>
    </location>
</feature>
<dbReference type="PROSITE" id="PS50109">
    <property type="entry name" value="HIS_KIN"/>
    <property type="match status" value="1"/>
</dbReference>
<gene>
    <name evidence="9" type="ORF">PQ465_09540</name>
</gene>
<evidence type="ECO:0000256" key="2">
    <source>
        <dbReference type="ARBA" id="ARBA00012438"/>
    </source>
</evidence>
<keyword evidence="3" id="KW-0597">Phosphoprotein</keyword>
<dbReference type="Pfam" id="PF02518">
    <property type="entry name" value="HATPase_c"/>
    <property type="match status" value="1"/>
</dbReference>
<evidence type="ECO:0000256" key="5">
    <source>
        <dbReference type="ARBA" id="ARBA00022777"/>
    </source>
</evidence>
<evidence type="ECO:0000256" key="6">
    <source>
        <dbReference type="ARBA" id="ARBA00023012"/>
    </source>
</evidence>
<dbReference type="Gene3D" id="3.30.565.10">
    <property type="entry name" value="Histidine kinase-like ATPase, C-terminal domain"/>
    <property type="match status" value="1"/>
</dbReference>
<dbReference type="PANTHER" id="PTHR45453">
    <property type="entry name" value="PHOSPHATE REGULON SENSOR PROTEIN PHOR"/>
    <property type="match status" value="1"/>
</dbReference>